<protein>
    <recommendedName>
        <fullName evidence="2">CWH43-like N-terminal domain-containing protein</fullName>
    </recommendedName>
</protein>
<dbReference type="InterPro" id="IPR019402">
    <property type="entry name" value="CWH43_N"/>
</dbReference>
<dbReference type="PANTHER" id="PTHR12892">
    <property type="entry name" value="FGF RECEPTOR ACTIVATING PROTEIN 1"/>
    <property type="match status" value="1"/>
</dbReference>
<evidence type="ECO:0000256" key="1">
    <source>
        <dbReference type="SAM" id="Phobius"/>
    </source>
</evidence>
<feature type="transmembrane region" description="Helical" evidence="1">
    <location>
        <begin position="121"/>
        <end position="140"/>
    </location>
</feature>
<reference evidence="4" key="1">
    <citation type="submission" date="2022-11" db="UniProtKB">
        <authorList>
            <consortium name="WormBaseParasite"/>
        </authorList>
    </citation>
    <scope>IDENTIFICATION</scope>
</reference>
<dbReference type="AlphaFoldDB" id="A0A915PFI8"/>
<feature type="transmembrane region" description="Helical" evidence="1">
    <location>
        <begin position="244"/>
        <end position="265"/>
    </location>
</feature>
<feature type="transmembrane region" description="Helical" evidence="1">
    <location>
        <begin position="271"/>
        <end position="290"/>
    </location>
</feature>
<keyword evidence="1" id="KW-1133">Transmembrane helix</keyword>
<evidence type="ECO:0000259" key="2">
    <source>
        <dbReference type="Pfam" id="PF10277"/>
    </source>
</evidence>
<keyword evidence="3" id="KW-1185">Reference proteome</keyword>
<sequence length="313" mass="36419">MDSTTIQNDDGRICEPAKGVNNDPAIVQDKYQTISNAKDHSVSYHHGDKSIADNDDNIVLLEISFRNYALITIGAPVFALLTAFVLGFLWDYQEILAYNWTCGTVDVPSFSRIINLPKERIIWNAAVLFHLPLRFLFILVNYRICRIPSNEVQNDKLHALLSRIIVLSGSIEILMISLLTIIGEREEMNELHHHSHFNWHVNFFMVFVISSTVYFTVVTVTFRNSKHYIEHFNVSGRWSFNLKFYLTLVYIALIPVTFTFFFMYWELCYNFAYNFFALSEYVLILVNYGFHASAIYDCHDRYQITTSKQQKVA</sequence>
<dbReference type="Pfam" id="PF10277">
    <property type="entry name" value="Frag1"/>
    <property type="match status" value="1"/>
</dbReference>
<feature type="transmembrane region" description="Helical" evidence="1">
    <location>
        <begin position="68"/>
        <end position="90"/>
    </location>
</feature>
<keyword evidence="1" id="KW-0812">Transmembrane</keyword>
<proteinExistence type="predicted"/>
<dbReference type="InterPro" id="IPR039545">
    <property type="entry name" value="PGAP2"/>
</dbReference>
<evidence type="ECO:0000313" key="4">
    <source>
        <dbReference type="WBParaSite" id="sdigi.contig132.g4982.t1"/>
    </source>
</evidence>
<feature type="domain" description="CWH43-like N-terminal" evidence="2">
    <location>
        <begin position="70"/>
        <end position="297"/>
    </location>
</feature>
<feature type="transmembrane region" description="Helical" evidence="1">
    <location>
        <begin position="203"/>
        <end position="223"/>
    </location>
</feature>
<evidence type="ECO:0000313" key="3">
    <source>
        <dbReference type="Proteomes" id="UP000887581"/>
    </source>
</evidence>
<dbReference type="PANTHER" id="PTHR12892:SF12">
    <property type="entry name" value="RHOMBOID DOMAIN-CONTAINING PROTEIN"/>
    <property type="match status" value="1"/>
</dbReference>
<dbReference type="WBParaSite" id="sdigi.contig132.g4982.t1">
    <property type="protein sequence ID" value="sdigi.contig132.g4982.t1"/>
    <property type="gene ID" value="sdigi.contig132.g4982"/>
</dbReference>
<dbReference type="GO" id="GO:0005789">
    <property type="term" value="C:endoplasmic reticulum membrane"/>
    <property type="evidence" value="ECO:0007669"/>
    <property type="project" value="TreeGrafter"/>
</dbReference>
<organism evidence="3 4">
    <name type="scientific">Setaria digitata</name>
    <dbReference type="NCBI Taxonomy" id="48799"/>
    <lineage>
        <taxon>Eukaryota</taxon>
        <taxon>Metazoa</taxon>
        <taxon>Ecdysozoa</taxon>
        <taxon>Nematoda</taxon>
        <taxon>Chromadorea</taxon>
        <taxon>Rhabditida</taxon>
        <taxon>Spirurina</taxon>
        <taxon>Spiruromorpha</taxon>
        <taxon>Filarioidea</taxon>
        <taxon>Setariidae</taxon>
        <taxon>Setaria</taxon>
    </lineage>
</organism>
<dbReference type="Proteomes" id="UP000887581">
    <property type="component" value="Unplaced"/>
</dbReference>
<accession>A0A915PFI8</accession>
<feature type="transmembrane region" description="Helical" evidence="1">
    <location>
        <begin position="160"/>
        <end position="183"/>
    </location>
</feature>
<dbReference type="GO" id="GO:0006506">
    <property type="term" value="P:GPI anchor biosynthetic process"/>
    <property type="evidence" value="ECO:0007669"/>
    <property type="project" value="TreeGrafter"/>
</dbReference>
<name>A0A915PFI8_9BILA</name>
<keyword evidence="1" id="KW-0472">Membrane</keyword>
<dbReference type="GO" id="GO:0000139">
    <property type="term" value="C:Golgi membrane"/>
    <property type="evidence" value="ECO:0007669"/>
    <property type="project" value="InterPro"/>
</dbReference>